<evidence type="ECO:0000313" key="3">
    <source>
        <dbReference type="Proteomes" id="UP000091918"/>
    </source>
</evidence>
<evidence type="ECO:0000313" key="2">
    <source>
        <dbReference type="EMBL" id="OAX78721.1"/>
    </source>
</evidence>
<keyword evidence="3" id="KW-1185">Reference proteome</keyword>
<dbReference type="PROSITE" id="PS51421">
    <property type="entry name" value="RAS"/>
    <property type="match status" value="1"/>
</dbReference>
<name>A0A1B7NPH6_9EURO</name>
<feature type="region of interest" description="Disordered" evidence="1">
    <location>
        <begin position="63"/>
        <end position="83"/>
    </location>
</feature>
<dbReference type="Pfam" id="PF00071">
    <property type="entry name" value="Ras"/>
    <property type="match status" value="1"/>
</dbReference>
<dbReference type="EMBL" id="LGUA01001349">
    <property type="protein sequence ID" value="OAX78721.1"/>
    <property type="molecule type" value="Genomic_DNA"/>
</dbReference>
<dbReference type="InterPro" id="IPR001806">
    <property type="entry name" value="Small_GTPase"/>
</dbReference>
<dbReference type="OrthoDB" id="4500237at2759"/>
<dbReference type="InterPro" id="IPR027417">
    <property type="entry name" value="P-loop_NTPase"/>
</dbReference>
<gene>
    <name evidence="2" type="ORF">ACJ72_06966</name>
</gene>
<protein>
    <submittedName>
        <fullName evidence="2">Uncharacterized protein</fullName>
    </submittedName>
</protein>
<evidence type="ECO:0000256" key="1">
    <source>
        <dbReference type="SAM" id="MobiDB-lite"/>
    </source>
</evidence>
<dbReference type="Gene3D" id="3.40.50.300">
    <property type="entry name" value="P-loop containing nucleotide triphosphate hydrolases"/>
    <property type="match status" value="1"/>
</dbReference>
<organism evidence="2 3">
    <name type="scientific">Emergomyces africanus</name>
    <dbReference type="NCBI Taxonomy" id="1955775"/>
    <lineage>
        <taxon>Eukaryota</taxon>
        <taxon>Fungi</taxon>
        <taxon>Dikarya</taxon>
        <taxon>Ascomycota</taxon>
        <taxon>Pezizomycotina</taxon>
        <taxon>Eurotiomycetes</taxon>
        <taxon>Eurotiomycetidae</taxon>
        <taxon>Onygenales</taxon>
        <taxon>Ajellomycetaceae</taxon>
        <taxon>Emergomyces</taxon>
    </lineage>
</organism>
<sequence length="100" mass="11304">MTVVADTAWVAPDRPRAVTTEEGREFARRLGCKYVELSSKDNEPVVAVVTDLIREHRAGTRQIASPIAHGRAQPTYRDSPKKSVRSLARFLKRRASRIFK</sequence>
<comment type="caution">
    <text evidence="2">The sequence shown here is derived from an EMBL/GenBank/DDBJ whole genome shotgun (WGS) entry which is preliminary data.</text>
</comment>
<accession>A0A1B7NPH6</accession>
<dbReference type="GO" id="GO:0005525">
    <property type="term" value="F:GTP binding"/>
    <property type="evidence" value="ECO:0007669"/>
    <property type="project" value="InterPro"/>
</dbReference>
<dbReference type="GO" id="GO:0003924">
    <property type="term" value="F:GTPase activity"/>
    <property type="evidence" value="ECO:0007669"/>
    <property type="project" value="InterPro"/>
</dbReference>
<proteinExistence type="predicted"/>
<reference evidence="2 3" key="1">
    <citation type="submission" date="2015-07" db="EMBL/GenBank/DDBJ databases">
        <title>Emmonsia species relationships and genome sequence.</title>
        <authorList>
            <person name="Cuomo C.A."/>
            <person name="Schwartz I.S."/>
            <person name="Kenyon C."/>
            <person name="de Hoog G.S."/>
            <person name="Govender N.P."/>
            <person name="Botha A."/>
            <person name="Moreno L."/>
            <person name="de Vries M."/>
            <person name="Munoz J.F."/>
            <person name="Stielow J.B."/>
        </authorList>
    </citation>
    <scope>NUCLEOTIDE SEQUENCE [LARGE SCALE GENOMIC DNA]</scope>
    <source>
        <strain evidence="2 3">CBS 136260</strain>
    </source>
</reference>
<dbReference type="Proteomes" id="UP000091918">
    <property type="component" value="Unassembled WGS sequence"/>
</dbReference>
<dbReference type="SUPFAM" id="SSF52540">
    <property type="entry name" value="P-loop containing nucleoside triphosphate hydrolases"/>
    <property type="match status" value="1"/>
</dbReference>
<dbReference type="AlphaFoldDB" id="A0A1B7NPH6"/>